<proteinExistence type="predicted"/>
<dbReference type="HOGENOM" id="CLU_3047688_0_0_9"/>
<gene>
    <name evidence="1" type="ORF">RUMCAL_01344</name>
</gene>
<keyword evidence="2" id="KW-1185">Reference proteome</keyword>
<dbReference type="PATRIC" id="fig|411473.3.peg.1091"/>
<organism evidence="1 2">
    <name type="scientific">Ruminococcus callidus ATCC 27760</name>
    <dbReference type="NCBI Taxonomy" id="411473"/>
    <lineage>
        <taxon>Bacteria</taxon>
        <taxon>Bacillati</taxon>
        <taxon>Bacillota</taxon>
        <taxon>Clostridia</taxon>
        <taxon>Eubacteriales</taxon>
        <taxon>Oscillospiraceae</taxon>
        <taxon>Ruminococcus</taxon>
    </lineage>
</organism>
<dbReference type="AlphaFoldDB" id="U2M376"/>
<sequence>MLTVLSVHSFKPLSSNELVWTQPLQSSEDVAVRWYMKRSIQTLYTIFYDTQSFD</sequence>
<protein>
    <submittedName>
        <fullName evidence="1">Uncharacterized protein</fullName>
    </submittedName>
</protein>
<name>U2M376_9FIRM</name>
<evidence type="ECO:0000313" key="2">
    <source>
        <dbReference type="Proteomes" id="UP000016662"/>
    </source>
</evidence>
<comment type="caution">
    <text evidence="1">The sequence shown here is derived from an EMBL/GenBank/DDBJ whole genome shotgun (WGS) entry which is preliminary data.</text>
</comment>
<accession>U2M376</accession>
<reference evidence="1 2" key="1">
    <citation type="submission" date="2013-07" db="EMBL/GenBank/DDBJ databases">
        <authorList>
            <person name="Weinstock G."/>
            <person name="Sodergren E."/>
            <person name="Wylie T."/>
            <person name="Fulton L."/>
            <person name="Fulton R."/>
            <person name="Fronick C."/>
            <person name="O'Laughlin M."/>
            <person name="Godfrey J."/>
            <person name="Miner T."/>
            <person name="Herter B."/>
            <person name="Appelbaum E."/>
            <person name="Cordes M."/>
            <person name="Lek S."/>
            <person name="Wollam A."/>
            <person name="Pepin K.H."/>
            <person name="Palsikar V.B."/>
            <person name="Mitreva M."/>
            <person name="Wilson R.K."/>
        </authorList>
    </citation>
    <scope>NUCLEOTIDE SEQUENCE [LARGE SCALE GENOMIC DNA]</scope>
    <source>
        <strain evidence="1 2">ATCC 27760</strain>
    </source>
</reference>
<dbReference type="Proteomes" id="UP000016662">
    <property type="component" value="Unassembled WGS sequence"/>
</dbReference>
<evidence type="ECO:0000313" key="1">
    <source>
        <dbReference type="EMBL" id="ERJ96209.1"/>
    </source>
</evidence>
<dbReference type="EMBL" id="AWVF01000175">
    <property type="protein sequence ID" value="ERJ96209.1"/>
    <property type="molecule type" value="Genomic_DNA"/>
</dbReference>